<dbReference type="OrthoDB" id="2435598at2"/>
<feature type="domain" description="Protein-glutamine gamma-glutamyltransferase-like C-terminal" evidence="2">
    <location>
        <begin position="132"/>
        <end position="198"/>
    </location>
</feature>
<dbReference type="RefSeq" id="WP_146938299.1">
    <property type="nucleotide sequence ID" value="NZ_BJXW01000025.1"/>
</dbReference>
<keyword evidence="1" id="KW-0472">Membrane</keyword>
<dbReference type="AlphaFoldDB" id="A0A511UZA3"/>
<proteinExistence type="predicted"/>
<evidence type="ECO:0000256" key="1">
    <source>
        <dbReference type="SAM" id="Phobius"/>
    </source>
</evidence>
<evidence type="ECO:0000313" key="4">
    <source>
        <dbReference type="Proteomes" id="UP000321491"/>
    </source>
</evidence>
<gene>
    <name evidence="3" type="ORF">CQU01_21570</name>
</gene>
<keyword evidence="1" id="KW-0812">Transmembrane</keyword>
<name>A0A511UZA3_9BACI</name>
<dbReference type="InterPro" id="IPR025403">
    <property type="entry name" value="TgpA-like_C"/>
</dbReference>
<feature type="transmembrane region" description="Helical" evidence="1">
    <location>
        <begin position="62"/>
        <end position="83"/>
    </location>
</feature>
<evidence type="ECO:0000313" key="3">
    <source>
        <dbReference type="EMBL" id="GEN31919.1"/>
    </source>
</evidence>
<organism evidence="3 4">
    <name type="scientific">Cerasibacillus quisquiliarum</name>
    <dbReference type="NCBI Taxonomy" id="227865"/>
    <lineage>
        <taxon>Bacteria</taxon>
        <taxon>Bacillati</taxon>
        <taxon>Bacillota</taxon>
        <taxon>Bacilli</taxon>
        <taxon>Bacillales</taxon>
        <taxon>Bacillaceae</taxon>
        <taxon>Cerasibacillus</taxon>
    </lineage>
</organism>
<keyword evidence="4" id="KW-1185">Reference proteome</keyword>
<evidence type="ECO:0000259" key="2">
    <source>
        <dbReference type="Pfam" id="PF13559"/>
    </source>
</evidence>
<dbReference type="Pfam" id="PF13559">
    <property type="entry name" value="DUF4129"/>
    <property type="match status" value="1"/>
</dbReference>
<dbReference type="EMBL" id="BJXW01000025">
    <property type="protein sequence ID" value="GEN31919.1"/>
    <property type="molecule type" value="Genomic_DNA"/>
</dbReference>
<keyword evidence="1" id="KW-1133">Transmembrane helix</keyword>
<protein>
    <recommendedName>
        <fullName evidence="2">Protein-glutamine gamma-glutamyltransferase-like C-terminal domain-containing protein</fullName>
    </recommendedName>
</protein>
<accession>A0A511UZA3</accession>
<reference evidence="3 4" key="1">
    <citation type="submission" date="2019-07" db="EMBL/GenBank/DDBJ databases">
        <title>Whole genome shotgun sequence of Cerasibacillus quisquiliarum NBRC 102429.</title>
        <authorList>
            <person name="Hosoyama A."/>
            <person name="Uohara A."/>
            <person name="Ohji S."/>
            <person name="Ichikawa N."/>
        </authorList>
    </citation>
    <scope>NUCLEOTIDE SEQUENCE [LARGE SCALE GENOMIC DNA]</scope>
    <source>
        <strain evidence="3 4">NBRC 102429</strain>
    </source>
</reference>
<sequence length="208" mass="25406">MYDVDYAKEQLQHILNGLEYRSYYNQREGFVSKWWNKLVEWLADKLIAIFKTTETSQNISEIILVIIITLIVLFMIFGLFIFLRHIQRRRRYRSQQPLSTWDKIDWTYENHLAEAKKLELENNLQHATRHRFLALLLFFDERGYLEKKIWKTNVDYYLELKQGSKERANTFLQLARTFDDVVYGEHNINKKDYEVFRQQTIPWLKESR</sequence>
<comment type="caution">
    <text evidence="3">The sequence shown here is derived from an EMBL/GenBank/DDBJ whole genome shotgun (WGS) entry which is preliminary data.</text>
</comment>
<dbReference type="Proteomes" id="UP000321491">
    <property type="component" value="Unassembled WGS sequence"/>
</dbReference>